<keyword evidence="1" id="KW-0812">Transmembrane</keyword>
<keyword evidence="4" id="KW-1185">Reference proteome</keyword>
<accession>A0ABT1M4K4</accession>
<feature type="chain" id="PRO_5045680999" evidence="2">
    <location>
        <begin position="23"/>
        <end position="644"/>
    </location>
</feature>
<proteinExistence type="predicted"/>
<keyword evidence="2" id="KW-0732">Signal</keyword>
<protein>
    <submittedName>
        <fullName evidence="3">Cellulose biosynthesis cyclic di-GMP-binding regulatory protein BcsB</fullName>
    </submittedName>
</protein>
<comment type="caution">
    <text evidence="3">The sequence shown here is derived from an EMBL/GenBank/DDBJ whole genome shotgun (WGS) entry which is preliminary data.</text>
</comment>
<evidence type="ECO:0000256" key="1">
    <source>
        <dbReference type="SAM" id="Phobius"/>
    </source>
</evidence>
<sequence>MVSALVLAFLTAGTFTPQTALAEPAESGVPAESPILGLRDLGANSTIAFYGAQGTETLTIPVPQGLVPAELTAIVEIPINLQAGMLTATQGERTISRVPLPLGDRVPVVIPLDGVSVVDNAVTLILRSYLVPLEGYCLDPTNPLRLTDSAIRYDGAEIPPATVADFLPPILRKLTIFIPAQPLYVESEAAGRLATAVVARYGKQNTEIVVSPLADGQAGPAEPSAPMERQIVIREGPEVAVALRAADGVPSLLISGPPDQLINQARLLSSDVSRLAVSSRAVVGPLKTVPQLPADMTTIRQLGQPGVNATALNPQVSIGLDQTRLGRSVQNVRVHLRGTYTPLPTTIGGSVVVAINGETIDQWPVDSAGVIDRWVDIPDGLMQRYTNLGVAINISGNTGRCGEFQPITLTIDGDSPVQTSRADPPLTAGFQSMPQALMPRIEVGLGEDAFADTRRAVSILVGLQRMSALPIDIAVMPLQQAIDSPNPALLISSGGWSDQRIELPVSADDSGELTVADADGGTDATTLTLDPEQRFGSLQTVFDGRRTLLIATSNGAPEQLDALLGWLDADPVRWTRLTGTAVLAPTGRDPVTFGAVVPQQSDTPGAGGDGLPYWWFGAGIVALVAAGAGLIWRRTRRKGAERST</sequence>
<dbReference type="Proteomes" id="UP001651690">
    <property type="component" value="Unassembled WGS sequence"/>
</dbReference>
<name>A0ABT1M4K4_9MYCO</name>
<feature type="transmembrane region" description="Helical" evidence="1">
    <location>
        <begin position="613"/>
        <end position="632"/>
    </location>
</feature>
<keyword evidence="1" id="KW-1133">Transmembrane helix</keyword>
<feature type="signal peptide" evidence="2">
    <location>
        <begin position="1"/>
        <end position="22"/>
    </location>
</feature>
<evidence type="ECO:0000313" key="3">
    <source>
        <dbReference type="EMBL" id="MCP9274084.1"/>
    </source>
</evidence>
<reference evidence="3 4" key="1">
    <citation type="submission" date="2022-06" db="EMBL/GenBank/DDBJ databases">
        <title>Mycolicibacterium sp. CAU 1645 isolated from seawater.</title>
        <authorList>
            <person name="Kim W."/>
        </authorList>
    </citation>
    <scope>NUCLEOTIDE SEQUENCE [LARGE SCALE GENOMIC DNA]</scope>
    <source>
        <strain evidence="3 4">CAU 1645</strain>
    </source>
</reference>
<dbReference type="Gene3D" id="2.60.120.260">
    <property type="entry name" value="Galactose-binding domain-like"/>
    <property type="match status" value="1"/>
</dbReference>
<dbReference type="EMBL" id="JANDBD010000007">
    <property type="protein sequence ID" value="MCP9274084.1"/>
    <property type="molecule type" value="Genomic_DNA"/>
</dbReference>
<keyword evidence="1" id="KW-0472">Membrane</keyword>
<gene>
    <name evidence="3" type="ORF">NM203_17995</name>
</gene>
<evidence type="ECO:0000313" key="4">
    <source>
        <dbReference type="Proteomes" id="UP001651690"/>
    </source>
</evidence>
<organism evidence="3 4">
    <name type="scientific">Mycolicibacterium arenosum</name>
    <dbReference type="NCBI Taxonomy" id="2952157"/>
    <lineage>
        <taxon>Bacteria</taxon>
        <taxon>Bacillati</taxon>
        <taxon>Actinomycetota</taxon>
        <taxon>Actinomycetes</taxon>
        <taxon>Mycobacteriales</taxon>
        <taxon>Mycobacteriaceae</taxon>
        <taxon>Mycolicibacterium</taxon>
    </lineage>
</organism>
<evidence type="ECO:0000256" key="2">
    <source>
        <dbReference type="SAM" id="SignalP"/>
    </source>
</evidence>